<dbReference type="PANTHER" id="PTHR23135:SF18">
    <property type="entry name" value="CYANOPHYCIN SYNTHETASE"/>
    <property type="match status" value="1"/>
</dbReference>
<dbReference type="InterPro" id="IPR036565">
    <property type="entry name" value="Mur-like_cat_sf"/>
</dbReference>
<evidence type="ECO:0000256" key="5">
    <source>
        <dbReference type="ARBA" id="ARBA00012968"/>
    </source>
</evidence>
<dbReference type="NCBIfam" id="TIGR02068">
    <property type="entry name" value="cya_phycin_syn"/>
    <property type="match status" value="1"/>
</dbReference>
<comment type="subunit">
    <text evidence="4">Homodimer.</text>
</comment>
<dbReference type="InterPro" id="IPR013651">
    <property type="entry name" value="ATP-grasp_RimK-type"/>
</dbReference>
<dbReference type="GO" id="GO:0005524">
    <property type="term" value="F:ATP binding"/>
    <property type="evidence" value="ECO:0007669"/>
    <property type="project" value="UniProtKB-UniRule"/>
</dbReference>
<organism evidence="16 17">
    <name type="scientific">Clostridium chromiireducens</name>
    <dbReference type="NCBI Taxonomy" id="225345"/>
    <lineage>
        <taxon>Bacteria</taxon>
        <taxon>Bacillati</taxon>
        <taxon>Bacillota</taxon>
        <taxon>Clostridia</taxon>
        <taxon>Eubacteriales</taxon>
        <taxon>Clostridiaceae</taxon>
        <taxon>Clostridium</taxon>
    </lineage>
</organism>
<dbReference type="EMBL" id="MZGT01000014">
    <property type="protein sequence ID" value="OPJ64099.1"/>
    <property type="molecule type" value="Genomic_DNA"/>
</dbReference>
<dbReference type="GO" id="GO:0071161">
    <property type="term" value="F:cyanophycin synthetase activity (L-arginine-adding)"/>
    <property type="evidence" value="ECO:0007669"/>
    <property type="project" value="UniProtKB-EC"/>
</dbReference>
<keyword evidence="17" id="KW-1185">Reference proteome</keyword>
<evidence type="ECO:0000256" key="10">
    <source>
        <dbReference type="ARBA" id="ARBA00022840"/>
    </source>
</evidence>
<dbReference type="SUPFAM" id="SSF53623">
    <property type="entry name" value="MurD-like peptide ligases, catalytic domain"/>
    <property type="match status" value="1"/>
</dbReference>
<dbReference type="InterPro" id="IPR011810">
    <property type="entry name" value="Cya_phycin_syn"/>
</dbReference>
<dbReference type="InterPro" id="IPR018109">
    <property type="entry name" value="Folylpolyglutamate_synth_CS"/>
</dbReference>
<dbReference type="InterPro" id="IPR011761">
    <property type="entry name" value="ATP-grasp"/>
</dbReference>
<dbReference type="GO" id="GO:0004326">
    <property type="term" value="F:tetrahydrofolylpolyglutamate synthase activity"/>
    <property type="evidence" value="ECO:0007669"/>
    <property type="project" value="InterPro"/>
</dbReference>
<dbReference type="Pfam" id="PF08245">
    <property type="entry name" value="Mur_ligase_M"/>
    <property type="match status" value="1"/>
</dbReference>
<evidence type="ECO:0000256" key="9">
    <source>
        <dbReference type="ARBA" id="ARBA00022741"/>
    </source>
</evidence>
<dbReference type="SUPFAM" id="SSF53244">
    <property type="entry name" value="MurD-like peptide ligases, peptide-binding domain"/>
    <property type="match status" value="1"/>
</dbReference>
<dbReference type="Gene3D" id="3.90.190.20">
    <property type="entry name" value="Mur ligase, C-terminal domain"/>
    <property type="match status" value="1"/>
</dbReference>
<accession>A0A1V4IW21</accession>
<evidence type="ECO:0000256" key="7">
    <source>
        <dbReference type="ARBA" id="ARBA00022036"/>
    </source>
</evidence>
<proteinExistence type="inferred from homology"/>
<dbReference type="Gene3D" id="3.30.470.20">
    <property type="entry name" value="ATP-grasp fold, B domain"/>
    <property type="match status" value="2"/>
</dbReference>
<sequence>MKILQKRIYEGQNVYSHKKCIRIDVDLEGYCEIPSKDIPNFNFNLVNIIPELKNHRCGIDEEGGFVKRLSEGTYLAHICEHIMIAIQNNLGMDVSYGKAREIEGDMYYIIIQYEYKNTATEIANLAIDLVNSLIKQNQIDFSGRIDIIKEILQNEQMGATTKAICDAAKEYNLPVMQLGDSNIYQIGYGKAGRIIEASIGSKTKCVGVDISCDKLLTKQLLQNQNIPVAEGSKVHNLIGLLQEAERVGYPVVLKPQCGNKGQGVILNINNQKQLVEAFMNLKKKQKDIILEKYLDGRDYRVCVVNYKVVAASLRLAPFVIGNGKDTLKKLIDVINEDPLRGEDHEKALTKIKINQELISCLSKRGLELNYIPKDGEKILLRENANLSTGGMAVDCTDEICEENIEHCINAAKTLGLDICGVDICTKDISVPLEKNNGVILEVNAAPGIRMHHYPLKGRTRNVGKAILEMLYDEKPYNIPIVSVTGTNGKTTTTRLISHVLRKVSNTVGMTSTDGIYINDKCIHKGDDAGFESARTVLLNKDVEVAVLETARGGLVKRGLAYDLADVAVVTNITNDHLGLDEINTIEELSFTKALVGEAVKPNGVVVINADDKYSKTIINRLEAEKIYFSKSKENPLIQENINNGKIAVFIENDIICVVNKNKKYEVVSVKELPISYNGQLEYNIENAMAACAGLVGLNIDYCIISKAFMDFKLDGKYNSGRFNVYNYYGRKVILDYAHNIEGYKAVISSLKKMKGKSNLIGVIGIPGDRKDDIGYAIGEICANSLDKIIIKEDKDRRGRNVGEIAEILEKSILKANKNADIDICLDEVEALKHAISASNENDIIVVFYEKLDALVDVINKEYLVESNTRKYRRYINSL</sequence>
<evidence type="ECO:0000256" key="1">
    <source>
        <dbReference type="ARBA" id="ARBA00003184"/>
    </source>
</evidence>
<dbReference type="Pfam" id="PF08443">
    <property type="entry name" value="RimK"/>
    <property type="match status" value="2"/>
</dbReference>
<comment type="catalytic activity">
    <reaction evidence="13">
        <text>[L-4-(L-arginin-2-N-yl)aspartate](n) + L-aspartate + ATP = [L-4-(L-arginin-2-N-yl)aspartate](n)-L-aspartate + ADP + phosphate + H(+)</text>
        <dbReference type="Rhea" id="RHEA:13277"/>
        <dbReference type="Rhea" id="RHEA-COMP:13728"/>
        <dbReference type="Rhea" id="RHEA-COMP:13733"/>
        <dbReference type="ChEBI" id="CHEBI:15378"/>
        <dbReference type="ChEBI" id="CHEBI:29991"/>
        <dbReference type="ChEBI" id="CHEBI:30616"/>
        <dbReference type="ChEBI" id="CHEBI:43474"/>
        <dbReference type="ChEBI" id="CHEBI:137986"/>
        <dbReference type="ChEBI" id="CHEBI:137990"/>
        <dbReference type="ChEBI" id="CHEBI:456216"/>
        <dbReference type="EC" id="6.3.2.29"/>
    </reaction>
</comment>
<evidence type="ECO:0000256" key="14">
    <source>
        <dbReference type="PROSITE-ProRule" id="PRU00409"/>
    </source>
</evidence>
<name>A0A1V4IW21_9CLOT</name>
<comment type="function">
    <text evidence="1">Catalyzes the ATP-dependent polymerization of arginine and aspartate to multi-L-arginyl-poly-L-aspartic acid (cyanophycin; a water-insoluble reserve polymer).</text>
</comment>
<dbReference type="STRING" id="225345.CLCHR_13530"/>
<dbReference type="OrthoDB" id="9803907at2"/>
<dbReference type="PROSITE" id="PS01011">
    <property type="entry name" value="FOLYLPOLYGLU_SYNT_1"/>
    <property type="match status" value="1"/>
</dbReference>
<evidence type="ECO:0000256" key="8">
    <source>
        <dbReference type="ARBA" id="ARBA00022598"/>
    </source>
</evidence>
<dbReference type="NCBIfam" id="NF010623">
    <property type="entry name" value="PRK14016.1"/>
    <property type="match status" value="1"/>
</dbReference>
<dbReference type="EC" id="6.3.2.29" evidence="6"/>
<evidence type="ECO:0000259" key="15">
    <source>
        <dbReference type="PROSITE" id="PS50975"/>
    </source>
</evidence>
<keyword evidence="9 14" id="KW-0547">Nucleotide-binding</keyword>
<dbReference type="SUPFAM" id="SSF56059">
    <property type="entry name" value="Glutathione synthetase ATP-binding domain-like"/>
    <property type="match status" value="1"/>
</dbReference>
<dbReference type="PROSITE" id="PS50975">
    <property type="entry name" value="ATP_GRASP"/>
    <property type="match status" value="1"/>
</dbReference>
<dbReference type="PANTHER" id="PTHR23135">
    <property type="entry name" value="MUR LIGASE FAMILY MEMBER"/>
    <property type="match status" value="1"/>
</dbReference>
<evidence type="ECO:0000256" key="3">
    <source>
        <dbReference type="ARBA" id="ARBA00009060"/>
    </source>
</evidence>
<keyword evidence="8 16" id="KW-0436">Ligase</keyword>
<dbReference type="Pfam" id="PF02875">
    <property type="entry name" value="Mur_ligase_C"/>
    <property type="match status" value="1"/>
</dbReference>
<evidence type="ECO:0000313" key="16">
    <source>
        <dbReference type="EMBL" id="OPJ64099.1"/>
    </source>
</evidence>
<dbReference type="AlphaFoldDB" id="A0A1V4IW21"/>
<evidence type="ECO:0000256" key="12">
    <source>
        <dbReference type="ARBA" id="ARBA00048094"/>
    </source>
</evidence>
<dbReference type="InterPro" id="IPR036615">
    <property type="entry name" value="Mur_ligase_C_dom_sf"/>
</dbReference>
<evidence type="ECO:0000256" key="6">
    <source>
        <dbReference type="ARBA" id="ARBA00013005"/>
    </source>
</evidence>
<keyword evidence="10 14" id="KW-0067">ATP-binding</keyword>
<dbReference type="Proteomes" id="UP000191056">
    <property type="component" value="Unassembled WGS sequence"/>
</dbReference>
<dbReference type="Pfam" id="PF18921">
    <property type="entry name" value="Cyanophycin_syn"/>
    <property type="match status" value="1"/>
</dbReference>
<dbReference type="RefSeq" id="WP_079438929.1">
    <property type="nucleotide sequence ID" value="NZ_MZGT01000014.1"/>
</dbReference>
<evidence type="ECO:0000313" key="17">
    <source>
        <dbReference type="Proteomes" id="UP000191056"/>
    </source>
</evidence>
<comment type="similarity">
    <text evidence="3">In the C-terminal section; belongs to the MurCDEF family.</text>
</comment>
<protein>
    <recommendedName>
        <fullName evidence="7">Cyanophycin synthetase</fullName>
        <ecNumber evidence="6">6.3.2.29</ecNumber>
        <ecNumber evidence="5">6.3.2.30</ecNumber>
    </recommendedName>
    <alternativeName>
        <fullName evidence="11">Cyanophycin synthase</fullName>
    </alternativeName>
</protein>
<dbReference type="GO" id="GO:0046872">
    <property type="term" value="F:metal ion binding"/>
    <property type="evidence" value="ECO:0007669"/>
    <property type="project" value="InterPro"/>
</dbReference>
<comment type="caution">
    <text evidence="16">The sequence shown here is derived from an EMBL/GenBank/DDBJ whole genome shotgun (WGS) entry which is preliminary data.</text>
</comment>
<dbReference type="Gene3D" id="3.40.1190.10">
    <property type="entry name" value="Mur-like, catalytic domain"/>
    <property type="match status" value="1"/>
</dbReference>
<dbReference type="InterPro" id="IPR004101">
    <property type="entry name" value="Mur_ligase_C"/>
</dbReference>
<gene>
    <name evidence="16" type="primary">cphA</name>
    <name evidence="16" type="ORF">CLCHR_13530</name>
</gene>
<dbReference type="EC" id="6.3.2.30" evidence="5"/>
<dbReference type="InterPro" id="IPR044019">
    <property type="entry name" value="Cyanophycin_syn_N"/>
</dbReference>
<comment type="pathway">
    <text evidence="2">Cell wall biogenesis; peptidoglycan biosynthesis.</text>
</comment>
<dbReference type="GO" id="GO:0071160">
    <property type="term" value="F:cyanophycin synthetase activity (L-aspartate-adding)"/>
    <property type="evidence" value="ECO:0007669"/>
    <property type="project" value="UniProtKB-EC"/>
</dbReference>
<dbReference type="InterPro" id="IPR013221">
    <property type="entry name" value="Mur_ligase_cen"/>
</dbReference>
<feature type="domain" description="ATP-grasp" evidence="15">
    <location>
        <begin position="218"/>
        <end position="471"/>
    </location>
</feature>
<reference evidence="16 17" key="1">
    <citation type="submission" date="2017-03" db="EMBL/GenBank/DDBJ databases">
        <title>Genome sequence of Clostridium chromiireducens DSM 23318.</title>
        <authorList>
            <person name="Poehlein A."/>
            <person name="Daniel R."/>
        </authorList>
    </citation>
    <scope>NUCLEOTIDE SEQUENCE [LARGE SCALE GENOMIC DNA]</scope>
    <source>
        <strain evidence="16 17">DSM 23318</strain>
    </source>
</reference>
<evidence type="ECO:0000256" key="13">
    <source>
        <dbReference type="ARBA" id="ARBA00048425"/>
    </source>
</evidence>
<evidence type="ECO:0000256" key="11">
    <source>
        <dbReference type="ARBA" id="ARBA00031353"/>
    </source>
</evidence>
<evidence type="ECO:0000256" key="4">
    <source>
        <dbReference type="ARBA" id="ARBA00011738"/>
    </source>
</evidence>
<evidence type="ECO:0000256" key="2">
    <source>
        <dbReference type="ARBA" id="ARBA00004752"/>
    </source>
</evidence>
<comment type="catalytic activity">
    <reaction evidence="12">
        <text>[L-4-(L-arginin-2-N-yl)aspartate](n)-L-aspartate + L-arginine + ATP = [L-4-(L-arginin-2-N-yl)aspartate](n+1) + ADP + phosphate + H(+)</text>
        <dbReference type="Rhea" id="RHEA:23888"/>
        <dbReference type="Rhea" id="RHEA-COMP:13732"/>
        <dbReference type="Rhea" id="RHEA-COMP:13733"/>
        <dbReference type="ChEBI" id="CHEBI:15378"/>
        <dbReference type="ChEBI" id="CHEBI:30616"/>
        <dbReference type="ChEBI" id="CHEBI:32682"/>
        <dbReference type="ChEBI" id="CHEBI:43474"/>
        <dbReference type="ChEBI" id="CHEBI:137986"/>
        <dbReference type="ChEBI" id="CHEBI:137990"/>
        <dbReference type="ChEBI" id="CHEBI:456216"/>
        <dbReference type="EC" id="6.3.2.30"/>
    </reaction>
</comment>